<dbReference type="AlphaFoldDB" id="Q0V2F8"/>
<dbReference type="RefSeq" id="XP_001792432.1">
    <property type="nucleotide sequence ID" value="XM_001792380.1"/>
</dbReference>
<evidence type="ECO:0000313" key="2">
    <source>
        <dbReference type="EMBL" id="EAT91455.1"/>
    </source>
</evidence>
<sequence>MAVVRCVAGPQQRANTNPMCCSHGQLGYKATLPLHSQSGCEWRILDPAVLAHAPRPKASLAPLNLSVRPPTDSQEHSSSGWSDLPRTPSPPSPPSLPSLPSLPWPRRPVAPDQSRDEGHQHPGAGLPHNLPLLDPPRADQLHSVFTTSSTTQHVSHACVSLRAPLRGQRRAGCFRPLPQHTAPDASMRLTRTAAYIAPQRGHEKQPTPTCMLRRTLESQMTCYRL</sequence>
<reference evidence="3" key="1">
    <citation type="journal article" date="2007" name="Plant Cell">
        <title>Dothideomycete-plant interactions illuminated by genome sequencing and EST analysis of the wheat pathogen Stagonospora nodorum.</title>
        <authorList>
            <person name="Hane J.K."/>
            <person name="Lowe R.G."/>
            <person name="Solomon P.S."/>
            <person name="Tan K.C."/>
            <person name="Schoch C.L."/>
            <person name="Spatafora J.W."/>
            <person name="Crous P.W."/>
            <person name="Kodira C."/>
            <person name="Birren B.W."/>
            <person name="Galagan J.E."/>
            <person name="Torriani S.F."/>
            <person name="McDonald B.A."/>
            <person name="Oliver R.P."/>
        </authorList>
    </citation>
    <scope>NUCLEOTIDE SEQUENCE [LARGE SCALE GENOMIC DNA]</scope>
    <source>
        <strain evidence="3">SN15 / ATCC MYA-4574 / FGSC 10173</strain>
    </source>
</reference>
<gene>
    <name evidence="2" type="ORF">SNOG_01806</name>
</gene>
<dbReference type="Proteomes" id="UP000001055">
    <property type="component" value="Unassembled WGS sequence"/>
</dbReference>
<evidence type="ECO:0000256" key="1">
    <source>
        <dbReference type="SAM" id="MobiDB-lite"/>
    </source>
</evidence>
<dbReference type="InParanoid" id="Q0V2F8"/>
<name>Q0V2F8_PHANO</name>
<feature type="region of interest" description="Disordered" evidence="1">
    <location>
        <begin position="61"/>
        <end position="137"/>
    </location>
</feature>
<dbReference type="EMBL" id="CH445326">
    <property type="protein sequence ID" value="EAT91455.1"/>
    <property type="molecule type" value="Genomic_DNA"/>
</dbReference>
<protein>
    <submittedName>
        <fullName evidence="2">Uncharacterized protein</fullName>
    </submittedName>
</protein>
<dbReference type="KEGG" id="pno:SNOG_01806"/>
<accession>Q0V2F8</accession>
<evidence type="ECO:0000313" key="3">
    <source>
        <dbReference type="Proteomes" id="UP000001055"/>
    </source>
</evidence>
<feature type="compositionally biased region" description="Pro residues" evidence="1">
    <location>
        <begin position="87"/>
        <end position="108"/>
    </location>
</feature>
<organism evidence="2 3">
    <name type="scientific">Phaeosphaeria nodorum (strain SN15 / ATCC MYA-4574 / FGSC 10173)</name>
    <name type="common">Glume blotch fungus</name>
    <name type="synonym">Parastagonospora nodorum</name>
    <dbReference type="NCBI Taxonomy" id="321614"/>
    <lineage>
        <taxon>Eukaryota</taxon>
        <taxon>Fungi</taxon>
        <taxon>Dikarya</taxon>
        <taxon>Ascomycota</taxon>
        <taxon>Pezizomycotina</taxon>
        <taxon>Dothideomycetes</taxon>
        <taxon>Pleosporomycetidae</taxon>
        <taxon>Pleosporales</taxon>
        <taxon>Pleosporineae</taxon>
        <taxon>Phaeosphaeriaceae</taxon>
        <taxon>Parastagonospora</taxon>
    </lineage>
</organism>
<proteinExistence type="predicted"/>
<dbReference type="GeneID" id="5969277"/>